<evidence type="ECO:0000313" key="2">
    <source>
        <dbReference type="Proteomes" id="UP000308600"/>
    </source>
</evidence>
<evidence type="ECO:0000313" key="1">
    <source>
        <dbReference type="EMBL" id="TFK63740.1"/>
    </source>
</evidence>
<protein>
    <submittedName>
        <fullName evidence="1">Uncharacterized protein</fullName>
    </submittedName>
</protein>
<sequence length="335" mass="38561">MATNSSDTETDSQDPKPLPPCLSLLRLPKPTTPVPSPGTPIQGISYVPETPPSENNRYPSASPGPNLQTPFVSSSAGSKRRRVDYPTRELNVNTVVNLANHEVLMQAENPYYMKSVEEVEYLRDRVQELEVENRTLRYAFEHLSDKHHLFGLLLNYYYQHNSLLPSNHNQATLNKHCFPLNHHHQRVRKPLFFLDHYQATPTSASSSSITIIKAPNSFLPSQRSSWFLIRYRVQPSSLLRSTFPMKASFILFALLLVVVLWVKHSMRNIKERFWGCIVDFLWAWFGQHSMGDVVHRLWHCLADIIWTFAIGFLSLTAFIYQLTVDLERLGMLLNE</sequence>
<accession>A0ACD3AE88</accession>
<name>A0ACD3AE88_9AGAR</name>
<keyword evidence="2" id="KW-1185">Reference proteome</keyword>
<proteinExistence type="predicted"/>
<dbReference type="EMBL" id="ML208507">
    <property type="protein sequence ID" value="TFK63740.1"/>
    <property type="molecule type" value="Genomic_DNA"/>
</dbReference>
<organism evidence="1 2">
    <name type="scientific">Pluteus cervinus</name>
    <dbReference type="NCBI Taxonomy" id="181527"/>
    <lineage>
        <taxon>Eukaryota</taxon>
        <taxon>Fungi</taxon>
        <taxon>Dikarya</taxon>
        <taxon>Basidiomycota</taxon>
        <taxon>Agaricomycotina</taxon>
        <taxon>Agaricomycetes</taxon>
        <taxon>Agaricomycetidae</taxon>
        <taxon>Agaricales</taxon>
        <taxon>Pluteineae</taxon>
        <taxon>Pluteaceae</taxon>
        <taxon>Pluteus</taxon>
    </lineage>
</organism>
<dbReference type="Proteomes" id="UP000308600">
    <property type="component" value="Unassembled WGS sequence"/>
</dbReference>
<reference evidence="1 2" key="1">
    <citation type="journal article" date="2019" name="Nat. Ecol. Evol.">
        <title>Megaphylogeny resolves global patterns of mushroom evolution.</title>
        <authorList>
            <person name="Varga T."/>
            <person name="Krizsan K."/>
            <person name="Foldi C."/>
            <person name="Dima B."/>
            <person name="Sanchez-Garcia M."/>
            <person name="Sanchez-Ramirez S."/>
            <person name="Szollosi G.J."/>
            <person name="Szarkandi J.G."/>
            <person name="Papp V."/>
            <person name="Albert L."/>
            <person name="Andreopoulos W."/>
            <person name="Angelini C."/>
            <person name="Antonin V."/>
            <person name="Barry K.W."/>
            <person name="Bougher N.L."/>
            <person name="Buchanan P."/>
            <person name="Buyck B."/>
            <person name="Bense V."/>
            <person name="Catcheside P."/>
            <person name="Chovatia M."/>
            <person name="Cooper J."/>
            <person name="Damon W."/>
            <person name="Desjardin D."/>
            <person name="Finy P."/>
            <person name="Geml J."/>
            <person name="Haridas S."/>
            <person name="Hughes K."/>
            <person name="Justo A."/>
            <person name="Karasinski D."/>
            <person name="Kautmanova I."/>
            <person name="Kiss B."/>
            <person name="Kocsube S."/>
            <person name="Kotiranta H."/>
            <person name="LaButti K.M."/>
            <person name="Lechner B.E."/>
            <person name="Liimatainen K."/>
            <person name="Lipzen A."/>
            <person name="Lukacs Z."/>
            <person name="Mihaltcheva S."/>
            <person name="Morgado L.N."/>
            <person name="Niskanen T."/>
            <person name="Noordeloos M.E."/>
            <person name="Ohm R.A."/>
            <person name="Ortiz-Santana B."/>
            <person name="Ovrebo C."/>
            <person name="Racz N."/>
            <person name="Riley R."/>
            <person name="Savchenko A."/>
            <person name="Shiryaev A."/>
            <person name="Soop K."/>
            <person name="Spirin V."/>
            <person name="Szebenyi C."/>
            <person name="Tomsovsky M."/>
            <person name="Tulloss R.E."/>
            <person name="Uehling J."/>
            <person name="Grigoriev I.V."/>
            <person name="Vagvolgyi C."/>
            <person name="Papp T."/>
            <person name="Martin F.M."/>
            <person name="Miettinen O."/>
            <person name="Hibbett D.S."/>
            <person name="Nagy L.G."/>
        </authorList>
    </citation>
    <scope>NUCLEOTIDE SEQUENCE [LARGE SCALE GENOMIC DNA]</scope>
    <source>
        <strain evidence="1 2">NL-1719</strain>
    </source>
</reference>
<gene>
    <name evidence="1" type="ORF">BDN72DRAFT_902160</name>
</gene>